<keyword evidence="4 6" id="KW-1133">Transmembrane helix</keyword>
<evidence type="ECO:0000256" key="4">
    <source>
        <dbReference type="ARBA" id="ARBA00022989"/>
    </source>
</evidence>
<evidence type="ECO:0000256" key="3">
    <source>
        <dbReference type="ARBA" id="ARBA00022692"/>
    </source>
</evidence>
<proteinExistence type="inferred from homology"/>
<evidence type="ECO:0000313" key="8">
    <source>
        <dbReference type="Proteomes" id="UP001443914"/>
    </source>
</evidence>
<dbReference type="EMBL" id="JBDFQZ010000013">
    <property type="protein sequence ID" value="KAK9669037.1"/>
    <property type="molecule type" value="Genomic_DNA"/>
</dbReference>
<dbReference type="PANTHER" id="PTHR32191">
    <property type="entry name" value="TETRASPANIN-8-RELATED"/>
    <property type="match status" value="1"/>
</dbReference>
<name>A0AAW1GYY5_SAPOF</name>
<comment type="similarity">
    <text evidence="2">Belongs to the tetraspanin (TM4SF) family.</text>
</comment>
<dbReference type="InterPro" id="IPR018499">
    <property type="entry name" value="Tetraspanin/Peripherin"/>
</dbReference>
<sequence>MAKVSNIVITTLNVITTLLSLLAISIFIYLHFFNSSPTHCQRMVEWPILIMGLTLLVISLLGLVGSGCRITPLLWIYLVVLVGLILGWFIFTVFVFFVTNKGAGQAVSGVGFREYKIADYSHWLQNHVVSGKNWVQIRSCLIDGNVCRSVDVFYDKHGVDFVKDHLGPIQSSCCKPPAKCGFTPKNATYWENPNPKNRSNTTDPDCETWSNDPKKLCYDCKTCKAGVLANLRREWRKFLIINAIIIILLFFIYMVGCCAVRNNYHLPKYSSGYP</sequence>
<evidence type="ECO:0000256" key="2">
    <source>
        <dbReference type="ARBA" id="ARBA00006840"/>
    </source>
</evidence>
<reference evidence="7" key="1">
    <citation type="submission" date="2024-03" db="EMBL/GenBank/DDBJ databases">
        <title>WGS assembly of Saponaria officinalis var. Norfolk2.</title>
        <authorList>
            <person name="Jenkins J."/>
            <person name="Shu S."/>
            <person name="Grimwood J."/>
            <person name="Barry K."/>
            <person name="Goodstein D."/>
            <person name="Schmutz J."/>
            <person name="Leebens-Mack J."/>
            <person name="Osbourn A."/>
        </authorList>
    </citation>
    <scope>NUCLEOTIDE SEQUENCE [LARGE SCALE GENOMIC DNA]</scope>
    <source>
        <strain evidence="7">JIC</strain>
    </source>
</reference>
<dbReference type="InterPro" id="IPR044991">
    <property type="entry name" value="TET_plant"/>
</dbReference>
<dbReference type="AlphaFoldDB" id="A0AAW1GYY5"/>
<gene>
    <name evidence="7" type="ORF">RND81_13G104300</name>
</gene>
<keyword evidence="5 6" id="KW-0472">Membrane</keyword>
<organism evidence="7 8">
    <name type="scientific">Saponaria officinalis</name>
    <name type="common">Common soapwort</name>
    <name type="synonym">Lychnis saponaria</name>
    <dbReference type="NCBI Taxonomy" id="3572"/>
    <lineage>
        <taxon>Eukaryota</taxon>
        <taxon>Viridiplantae</taxon>
        <taxon>Streptophyta</taxon>
        <taxon>Embryophyta</taxon>
        <taxon>Tracheophyta</taxon>
        <taxon>Spermatophyta</taxon>
        <taxon>Magnoliopsida</taxon>
        <taxon>eudicotyledons</taxon>
        <taxon>Gunneridae</taxon>
        <taxon>Pentapetalae</taxon>
        <taxon>Caryophyllales</taxon>
        <taxon>Caryophyllaceae</taxon>
        <taxon>Caryophylleae</taxon>
        <taxon>Saponaria</taxon>
    </lineage>
</organism>
<evidence type="ECO:0000313" key="7">
    <source>
        <dbReference type="EMBL" id="KAK9669037.1"/>
    </source>
</evidence>
<evidence type="ECO:0000256" key="5">
    <source>
        <dbReference type="ARBA" id="ARBA00023136"/>
    </source>
</evidence>
<dbReference type="GO" id="GO:0016020">
    <property type="term" value="C:membrane"/>
    <property type="evidence" value="ECO:0007669"/>
    <property type="project" value="UniProtKB-SubCell"/>
</dbReference>
<accession>A0AAW1GYY5</accession>
<feature type="transmembrane region" description="Helical" evidence="6">
    <location>
        <begin position="238"/>
        <end position="256"/>
    </location>
</feature>
<evidence type="ECO:0000256" key="1">
    <source>
        <dbReference type="ARBA" id="ARBA00004141"/>
    </source>
</evidence>
<feature type="transmembrane region" description="Helical" evidence="6">
    <location>
        <begin position="75"/>
        <end position="98"/>
    </location>
</feature>
<dbReference type="GO" id="GO:0009734">
    <property type="term" value="P:auxin-activated signaling pathway"/>
    <property type="evidence" value="ECO:0007669"/>
    <property type="project" value="InterPro"/>
</dbReference>
<keyword evidence="3 6" id="KW-0812">Transmembrane</keyword>
<keyword evidence="8" id="KW-1185">Reference proteome</keyword>
<comment type="caution">
    <text evidence="7">The sequence shown here is derived from an EMBL/GenBank/DDBJ whole genome shotgun (WGS) entry which is preliminary data.</text>
</comment>
<feature type="transmembrane region" description="Helical" evidence="6">
    <location>
        <begin position="12"/>
        <end position="32"/>
    </location>
</feature>
<protein>
    <recommendedName>
        <fullName evidence="9">Tetraspanin-8</fullName>
    </recommendedName>
</protein>
<comment type="subcellular location">
    <subcellularLocation>
        <location evidence="1">Membrane</location>
        <topology evidence="1">Multi-pass membrane protein</topology>
    </subcellularLocation>
</comment>
<feature type="transmembrane region" description="Helical" evidence="6">
    <location>
        <begin position="44"/>
        <end position="63"/>
    </location>
</feature>
<evidence type="ECO:0000256" key="6">
    <source>
        <dbReference type="SAM" id="Phobius"/>
    </source>
</evidence>
<evidence type="ECO:0008006" key="9">
    <source>
        <dbReference type="Google" id="ProtNLM"/>
    </source>
</evidence>
<dbReference type="Proteomes" id="UP001443914">
    <property type="component" value="Unassembled WGS sequence"/>
</dbReference>
<dbReference type="Pfam" id="PF00335">
    <property type="entry name" value="Tetraspanin"/>
    <property type="match status" value="1"/>
</dbReference>